<evidence type="ECO:0000313" key="3">
    <source>
        <dbReference type="Proteomes" id="UP000095751"/>
    </source>
</evidence>
<accession>A0A1E7ERM4</accession>
<dbReference type="KEGG" id="fcy:FRACYDRAFT_271655"/>
<dbReference type="InParanoid" id="A0A1E7ERM4"/>
<dbReference type="EMBL" id="KV784379">
    <property type="protein sequence ID" value="OEU08591.1"/>
    <property type="molecule type" value="Genomic_DNA"/>
</dbReference>
<evidence type="ECO:0000259" key="1">
    <source>
        <dbReference type="Pfam" id="PF13302"/>
    </source>
</evidence>
<proteinExistence type="predicted"/>
<evidence type="ECO:0000313" key="2">
    <source>
        <dbReference type="EMBL" id="OEU08591.1"/>
    </source>
</evidence>
<organism evidence="2 3">
    <name type="scientific">Fragilariopsis cylindrus CCMP1102</name>
    <dbReference type="NCBI Taxonomy" id="635003"/>
    <lineage>
        <taxon>Eukaryota</taxon>
        <taxon>Sar</taxon>
        <taxon>Stramenopiles</taxon>
        <taxon>Ochrophyta</taxon>
        <taxon>Bacillariophyta</taxon>
        <taxon>Bacillariophyceae</taxon>
        <taxon>Bacillariophycidae</taxon>
        <taxon>Bacillariales</taxon>
        <taxon>Bacillariaceae</taxon>
        <taxon>Fragilariopsis</taxon>
    </lineage>
</organism>
<keyword evidence="3" id="KW-1185">Reference proteome</keyword>
<sequence length="104" mass="12108">MQIKIDENITLDKIKESDFDNLVKYLNDKEISDNTLVIPFPYSLTDAKWWKNHLDEFETKHNTQKGWIIRHRNSGAIGGISLNYNTLHGVSSHKRNRVLVSKTL</sequence>
<dbReference type="Gene3D" id="3.40.630.30">
    <property type="match status" value="1"/>
</dbReference>
<dbReference type="GO" id="GO:0016747">
    <property type="term" value="F:acyltransferase activity, transferring groups other than amino-acyl groups"/>
    <property type="evidence" value="ECO:0007669"/>
    <property type="project" value="InterPro"/>
</dbReference>
<protein>
    <recommendedName>
        <fullName evidence="1">N-acetyltransferase domain-containing protein</fullName>
    </recommendedName>
</protein>
<dbReference type="Proteomes" id="UP000095751">
    <property type="component" value="Unassembled WGS sequence"/>
</dbReference>
<feature type="domain" description="N-acetyltransferase" evidence="1">
    <location>
        <begin position="9"/>
        <end position="85"/>
    </location>
</feature>
<dbReference type="InterPro" id="IPR016181">
    <property type="entry name" value="Acyl_CoA_acyltransferase"/>
</dbReference>
<gene>
    <name evidence="2" type="ORF">FRACYDRAFT_271655</name>
</gene>
<name>A0A1E7ERM4_9STRA</name>
<dbReference type="AlphaFoldDB" id="A0A1E7ERM4"/>
<reference evidence="2 3" key="1">
    <citation type="submission" date="2016-09" db="EMBL/GenBank/DDBJ databases">
        <title>Extensive genetic diversity and differential bi-allelic expression allows diatom success in the polar Southern Ocean.</title>
        <authorList>
            <consortium name="DOE Joint Genome Institute"/>
            <person name="Mock T."/>
            <person name="Otillar R.P."/>
            <person name="Strauss J."/>
            <person name="Dupont C."/>
            <person name="Frickenhaus S."/>
            <person name="Maumus F."/>
            <person name="Mcmullan M."/>
            <person name="Sanges R."/>
            <person name="Schmutz J."/>
            <person name="Toseland A."/>
            <person name="Valas R."/>
            <person name="Veluchamy A."/>
            <person name="Ward B.J."/>
            <person name="Allen A."/>
            <person name="Barry K."/>
            <person name="Falciatore A."/>
            <person name="Ferrante M."/>
            <person name="Fortunato A.E."/>
            <person name="Gloeckner G."/>
            <person name="Gruber A."/>
            <person name="Hipkin R."/>
            <person name="Janech M."/>
            <person name="Kroth P."/>
            <person name="Leese F."/>
            <person name="Lindquist E."/>
            <person name="Lyon B.R."/>
            <person name="Martin J."/>
            <person name="Mayer C."/>
            <person name="Parker M."/>
            <person name="Quesneville H."/>
            <person name="Raymond J."/>
            <person name="Uhlig C."/>
            <person name="Valentin K.U."/>
            <person name="Worden A.Z."/>
            <person name="Armbrust E.V."/>
            <person name="Bowler C."/>
            <person name="Green B."/>
            <person name="Moulton V."/>
            <person name="Van Oosterhout C."/>
            <person name="Grigoriev I."/>
        </authorList>
    </citation>
    <scope>NUCLEOTIDE SEQUENCE [LARGE SCALE GENOMIC DNA]</scope>
    <source>
        <strain evidence="2 3">CCMP1102</strain>
    </source>
</reference>
<dbReference type="InterPro" id="IPR000182">
    <property type="entry name" value="GNAT_dom"/>
</dbReference>
<dbReference type="SUPFAM" id="SSF55729">
    <property type="entry name" value="Acyl-CoA N-acyltransferases (Nat)"/>
    <property type="match status" value="1"/>
</dbReference>
<dbReference type="Pfam" id="PF13302">
    <property type="entry name" value="Acetyltransf_3"/>
    <property type="match status" value="1"/>
</dbReference>